<evidence type="ECO:0000313" key="2">
    <source>
        <dbReference type="Proteomes" id="UP000717585"/>
    </source>
</evidence>
<dbReference type="Gene3D" id="2.130.10.30">
    <property type="entry name" value="Regulator of chromosome condensation 1/beta-lactamase-inhibitor protein II"/>
    <property type="match status" value="1"/>
</dbReference>
<accession>A0A8J6EAZ4</accession>
<sequence length="425" mass="47492">MNVELADGETLPDALHTLLQGTIWAIMMQAGANPDVDGIRKPANSVVTFKDEDSILWFLCKKLFFTQQVSSKECDICPLNKYVADYIYWGRFFRRRVGHDTTSGWRRVPRIINVFADDDGGDGIFLAVTPKGLWGWGSNYSDQLSIPLCREHFIAFPSPVNLHSVWAIESYEARLSQWSKHKAVKVISFTHGRTILVTPVGTCVAGRDMAWFTGANGQANSRVFMPVPMPQGFVPERIRDEGRAVIVTMGSHQMITGENEQGQLGLGHNEKVERFTPLPFWVDQLHTELLFNVFVSSGDLLVAGQAPRCLIDSGLLPASNNDCNMYLTATPLVFNGDVSRFFSDYDTKVVWVTIGQTNVWTPLLGRLTLPFKTTHFSHYDVDDCFRDTAGVWHRIDIGGGAAWSLVECQTPPEGFMVEIPPAPFD</sequence>
<evidence type="ECO:0000313" key="1">
    <source>
        <dbReference type="EMBL" id="KAG9395785.1"/>
    </source>
</evidence>
<name>A0A8J6EAZ4_9EUKA</name>
<dbReference type="EMBL" id="JAHDYR010000008">
    <property type="protein sequence ID" value="KAG9395785.1"/>
    <property type="molecule type" value="Genomic_DNA"/>
</dbReference>
<reference evidence="1" key="1">
    <citation type="submission" date="2021-05" db="EMBL/GenBank/DDBJ databases">
        <title>A free-living protist that lacks canonical eukaryotic 1 DNA replication and segregation systems.</title>
        <authorList>
            <person name="Salas-Leiva D.E."/>
            <person name="Tromer E.C."/>
            <person name="Curtis B.A."/>
            <person name="Jerlstrom-Hultqvist J."/>
            <person name="Kolisko M."/>
            <person name="Yi Z."/>
            <person name="Salas-Leiva J.S."/>
            <person name="Gallot-Lavallee L."/>
            <person name="Kops G.J.P.L."/>
            <person name="Archibald J.M."/>
            <person name="Simpson A.G.B."/>
            <person name="Roger A.J."/>
        </authorList>
    </citation>
    <scope>NUCLEOTIDE SEQUENCE</scope>
    <source>
        <strain evidence="1">BICM</strain>
    </source>
</reference>
<dbReference type="SUPFAM" id="SSF50985">
    <property type="entry name" value="RCC1/BLIP-II"/>
    <property type="match status" value="1"/>
</dbReference>
<proteinExistence type="predicted"/>
<protein>
    <submittedName>
        <fullName evidence="1">Uncharacterized protein</fullName>
    </submittedName>
</protein>
<dbReference type="InterPro" id="IPR009091">
    <property type="entry name" value="RCC1/BLIP-II"/>
</dbReference>
<dbReference type="Proteomes" id="UP000717585">
    <property type="component" value="Unassembled WGS sequence"/>
</dbReference>
<gene>
    <name evidence="1" type="ORF">J8273_2697</name>
</gene>
<dbReference type="AlphaFoldDB" id="A0A8J6EAZ4"/>
<organism evidence="1 2">
    <name type="scientific">Carpediemonas membranifera</name>
    <dbReference type="NCBI Taxonomy" id="201153"/>
    <lineage>
        <taxon>Eukaryota</taxon>
        <taxon>Metamonada</taxon>
        <taxon>Carpediemonas-like organisms</taxon>
        <taxon>Carpediemonas</taxon>
    </lineage>
</organism>
<dbReference type="OrthoDB" id="10256179at2759"/>
<keyword evidence="2" id="KW-1185">Reference proteome</keyword>
<comment type="caution">
    <text evidence="1">The sequence shown here is derived from an EMBL/GenBank/DDBJ whole genome shotgun (WGS) entry which is preliminary data.</text>
</comment>